<accession>K0J417</accession>
<dbReference type="AlphaFoldDB" id="K0J417"/>
<dbReference type="PANTHER" id="PTHR22946:SF9">
    <property type="entry name" value="POLYKETIDE TRANSFERASE AF380"/>
    <property type="match status" value="1"/>
</dbReference>
<evidence type="ECO:0000259" key="2">
    <source>
        <dbReference type="Pfam" id="PF00326"/>
    </source>
</evidence>
<keyword evidence="4" id="KW-1185">Reference proteome</keyword>
<reference evidence="3 4" key="1">
    <citation type="submission" date="2011-01" db="EMBL/GenBank/DDBJ databases">
        <title>Whole genome sequence of Amphibacillus xylinus NBRC 15112.</title>
        <authorList>
            <person name="Nakazawa H."/>
            <person name="Katano Y."/>
            <person name="Nakamura S."/>
            <person name="Sasagawa M."/>
            <person name="Fukada J."/>
            <person name="Arai T."/>
            <person name="Sasakura N."/>
            <person name="Mochizuki D."/>
            <person name="Hosoyama A."/>
            <person name="Harada K."/>
            <person name="Horikawa H."/>
            <person name="Kato Y."/>
            <person name="Harada T."/>
            <person name="Sasaki K."/>
            <person name="Sekiguchi M."/>
            <person name="Hodoyama M."/>
            <person name="Nishiko R."/>
            <person name="Narita H."/>
            <person name="Hanamaki A."/>
            <person name="Hata C."/>
            <person name="Konno Y."/>
            <person name="Niimura Y."/>
            <person name="Yamazaki S."/>
            <person name="Fujita N."/>
        </authorList>
    </citation>
    <scope>NUCLEOTIDE SEQUENCE [LARGE SCALE GENOMIC DNA]</scope>
    <source>
        <strain evidence="4">ATCC 51415 / DSM 6626 / JCM 7361 / LMG 17667 / NBRC 15112 / Ep01</strain>
    </source>
</reference>
<evidence type="ECO:0000256" key="1">
    <source>
        <dbReference type="ARBA" id="ARBA00022801"/>
    </source>
</evidence>
<dbReference type="HOGENOM" id="CLU_094948_1_0_9"/>
<dbReference type="GO" id="GO:0006508">
    <property type="term" value="P:proteolysis"/>
    <property type="evidence" value="ECO:0007669"/>
    <property type="project" value="InterPro"/>
</dbReference>
<dbReference type="STRING" id="698758.AXY_18100"/>
<dbReference type="EMBL" id="AP012050">
    <property type="protein sequence ID" value="BAM47942.1"/>
    <property type="molecule type" value="Genomic_DNA"/>
</dbReference>
<dbReference type="GO" id="GO:0052689">
    <property type="term" value="F:carboxylic ester hydrolase activity"/>
    <property type="evidence" value="ECO:0007669"/>
    <property type="project" value="UniProtKB-ARBA"/>
</dbReference>
<proteinExistence type="predicted"/>
<dbReference type="PANTHER" id="PTHR22946">
    <property type="entry name" value="DIENELACTONE HYDROLASE DOMAIN-CONTAINING PROTEIN-RELATED"/>
    <property type="match status" value="1"/>
</dbReference>
<dbReference type="InterPro" id="IPR001375">
    <property type="entry name" value="Peptidase_S9_cat"/>
</dbReference>
<keyword evidence="1" id="KW-0378">Hydrolase</keyword>
<dbReference type="RefSeq" id="WP_015010531.1">
    <property type="nucleotide sequence ID" value="NC_018704.1"/>
</dbReference>
<evidence type="ECO:0000313" key="4">
    <source>
        <dbReference type="Proteomes" id="UP000006294"/>
    </source>
</evidence>
<dbReference type="Pfam" id="PF00326">
    <property type="entry name" value="Peptidase_S9"/>
    <property type="match status" value="1"/>
</dbReference>
<dbReference type="InterPro" id="IPR029058">
    <property type="entry name" value="AB_hydrolase_fold"/>
</dbReference>
<sequence length="260" mass="29520">MIQIKHEIWEGIPLLICAKTNLADEPLPTVVYLHGITGAKEDNLSIGYLLADRGFRVILPDAEFHGERTHANIDNVELHFFEIVQKGVFELSVIYDKLNQADLIRDHSFTLAGTSMGGITTAAALTQYQWISNAGIMMGTARLHDFSKAMIDKVIARGIELPVTKQQLDELLANIKHYDLSLNIEQLNNRPLFIWHGEEDLVVPYQHAIEFYHQLKETQVDAKTITFVSEKKTGHKVSRRARLALTDWITAVQQPIKQER</sequence>
<feature type="domain" description="Peptidase S9 prolyl oligopeptidase catalytic" evidence="2">
    <location>
        <begin position="48"/>
        <end position="238"/>
    </location>
</feature>
<evidence type="ECO:0000313" key="3">
    <source>
        <dbReference type="EMBL" id="BAM47942.1"/>
    </source>
</evidence>
<organism evidence="3 4">
    <name type="scientific">Amphibacillus xylanus (strain ATCC 51415 / DSM 6626 / JCM 7361 / LMG 17667 / NBRC 15112 / Ep01)</name>
    <dbReference type="NCBI Taxonomy" id="698758"/>
    <lineage>
        <taxon>Bacteria</taxon>
        <taxon>Bacillati</taxon>
        <taxon>Bacillota</taxon>
        <taxon>Bacilli</taxon>
        <taxon>Bacillales</taxon>
        <taxon>Bacillaceae</taxon>
        <taxon>Amphibacillus</taxon>
    </lineage>
</organism>
<dbReference type="Proteomes" id="UP000006294">
    <property type="component" value="Chromosome"/>
</dbReference>
<protein>
    <recommendedName>
        <fullName evidence="2">Peptidase S9 prolyl oligopeptidase catalytic domain-containing protein</fullName>
    </recommendedName>
</protein>
<dbReference type="eggNOG" id="COG1073">
    <property type="taxonomic scope" value="Bacteria"/>
</dbReference>
<gene>
    <name evidence="3" type="ordered locus">AXY_18100</name>
</gene>
<dbReference type="Gene3D" id="3.40.50.1820">
    <property type="entry name" value="alpha/beta hydrolase"/>
    <property type="match status" value="1"/>
</dbReference>
<dbReference type="GO" id="GO:0008236">
    <property type="term" value="F:serine-type peptidase activity"/>
    <property type="evidence" value="ECO:0007669"/>
    <property type="project" value="InterPro"/>
</dbReference>
<name>K0J417_AMPXN</name>
<dbReference type="InterPro" id="IPR050261">
    <property type="entry name" value="FrsA_esterase"/>
</dbReference>
<dbReference type="SUPFAM" id="SSF53474">
    <property type="entry name" value="alpha/beta-Hydrolases"/>
    <property type="match status" value="1"/>
</dbReference>
<dbReference type="PATRIC" id="fig|698758.3.peg.1810"/>
<dbReference type="KEGG" id="axl:AXY_18100"/>